<accession>A0A7W6NXU5</accession>
<dbReference type="RefSeq" id="WP_183999033.1">
    <property type="nucleotide sequence ID" value="NZ_JACIEH010000003.1"/>
</dbReference>
<gene>
    <name evidence="3" type="ORF">GGR46_003225</name>
</gene>
<feature type="transmembrane region" description="Helical" evidence="1">
    <location>
        <begin position="28"/>
        <end position="47"/>
    </location>
</feature>
<sequence length="167" mass="18519">MIRAGRRLQAALATWPDTSGWKRIARELLWGLPLIGLLAFATGLARFDPMPFGTSWLGFFFGLMLVPALGEELLFRALIVPPPERPFPPWQAALAVGVFFLWHPFQALTFGPPWSAIFLDPRFLAIVAVLGALLVRIYRASGSIWPCVLIHWSVVAAWKLLFAGPIG</sequence>
<keyword evidence="4" id="KW-1185">Reference proteome</keyword>
<comment type="caution">
    <text evidence="3">The sequence shown here is derived from an EMBL/GenBank/DDBJ whole genome shotgun (WGS) entry which is preliminary data.</text>
</comment>
<feature type="transmembrane region" description="Helical" evidence="1">
    <location>
        <begin position="147"/>
        <end position="166"/>
    </location>
</feature>
<dbReference type="InterPro" id="IPR003675">
    <property type="entry name" value="Rce1/LyrA-like_dom"/>
</dbReference>
<feature type="transmembrane region" description="Helical" evidence="1">
    <location>
        <begin position="117"/>
        <end position="135"/>
    </location>
</feature>
<dbReference type="GO" id="GO:0080120">
    <property type="term" value="P:CAAX-box protein maturation"/>
    <property type="evidence" value="ECO:0007669"/>
    <property type="project" value="UniProtKB-ARBA"/>
</dbReference>
<proteinExistence type="predicted"/>
<keyword evidence="3" id="KW-0378">Hydrolase</keyword>
<name>A0A7W6NXU5_9SPHN</name>
<keyword evidence="1" id="KW-1133">Transmembrane helix</keyword>
<dbReference type="AlphaFoldDB" id="A0A7W6NXU5"/>
<dbReference type="EMBL" id="JACIEH010000003">
    <property type="protein sequence ID" value="MBB4099653.1"/>
    <property type="molecule type" value="Genomic_DNA"/>
</dbReference>
<dbReference type="Pfam" id="PF02517">
    <property type="entry name" value="Rce1-like"/>
    <property type="match status" value="1"/>
</dbReference>
<protein>
    <submittedName>
        <fullName evidence="3">Putative Abi (CAAX) family protease</fullName>
    </submittedName>
</protein>
<keyword evidence="1" id="KW-0812">Transmembrane</keyword>
<keyword evidence="1" id="KW-0472">Membrane</keyword>
<evidence type="ECO:0000256" key="1">
    <source>
        <dbReference type="SAM" id="Phobius"/>
    </source>
</evidence>
<dbReference type="GO" id="GO:0006508">
    <property type="term" value="P:proteolysis"/>
    <property type="evidence" value="ECO:0007669"/>
    <property type="project" value="UniProtKB-KW"/>
</dbReference>
<evidence type="ECO:0000259" key="2">
    <source>
        <dbReference type="Pfam" id="PF02517"/>
    </source>
</evidence>
<evidence type="ECO:0000313" key="3">
    <source>
        <dbReference type="EMBL" id="MBB4099653.1"/>
    </source>
</evidence>
<feature type="transmembrane region" description="Helical" evidence="1">
    <location>
        <begin position="53"/>
        <end position="75"/>
    </location>
</feature>
<dbReference type="GO" id="GO:0004175">
    <property type="term" value="F:endopeptidase activity"/>
    <property type="evidence" value="ECO:0007669"/>
    <property type="project" value="UniProtKB-ARBA"/>
</dbReference>
<feature type="transmembrane region" description="Helical" evidence="1">
    <location>
        <begin position="87"/>
        <end position="105"/>
    </location>
</feature>
<reference evidence="3 4" key="1">
    <citation type="submission" date="2020-08" db="EMBL/GenBank/DDBJ databases">
        <title>Genomic Encyclopedia of Type Strains, Phase IV (KMG-IV): sequencing the most valuable type-strain genomes for metagenomic binning, comparative biology and taxonomic classification.</title>
        <authorList>
            <person name="Goeker M."/>
        </authorList>
    </citation>
    <scope>NUCLEOTIDE SEQUENCE [LARGE SCALE GENOMIC DNA]</scope>
    <source>
        <strain evidence="3 4">DSM 101806</strain>
    </source>
</reference>
<organism evidence="3 4">
    <name type="scientific">Sphingomonas kyeonggiensis</name>
    <dbReference type="NCBI Taxonomy" id="1268553"/>
    <lineage>
        <taxon>Bacteria</taxon>
        <taxon>Pseudomonadati</taxon>
        <taxon>Pseudomonadota</taxon>
        <taxon>Alphaproteobacteria</taxon>
        <taxon>Sphingomonadales</taxon>
        <taxon>Sphingomonadaceae</taxon>
        <taxon>Sphingomonas</taxon>
    </lineage>
</organism>
<evidence type="ECO:0000313" key="4">
    <source>
        <dbReference type="Proteomes" id="UP000557392"/>
    </source>
</evidence>
<keyword evidence="3" id="KW-0645">Protease</keyword>
<feature type="domain" description="CAAX prenyl protease 2/Lysostaphin resistance protein A-like" evidence="2">
    <location>
        <begin position="55"/>
        <end position="154"/>
    </location>
</feature>
<dbReference type="Proteomes" id="UP000557392">
    <property type="component" value="Unassembled WGS sequence"/>
</dbReference>